<reference evidence="3" key="1">
    <citation type="submission" date="2019-03" db="EMBL/GenBank/DDBJ databases">
        <title>Snf2 controls pulcherriminic acid biosynthesis and connects pigmentation and antifungal activity of the yeast Metschnikowia pulcherrima.</title>
        <authorList>
            <person name="Gore-Lloyd D."/>
            <person name="Sumann I."/>
            <person name="Brachmann A.O."/>
            <person name="Schneeberger K."/>
            <person name="Ortiz-Merino R.A."/>
            <person name="Moreno-Beltran M."/>
            <person name="Schlaefli M."/>
            <person name="Kirner P."/>
            <person name="Santos Kron A."/>
            <person name="Wolfe K.H."/>
            <person name="Piel J."/>
            <person name="Ahrens C.H."/>
            <person name="Henk D."/>
            <person name="Freimoser F.M."/>
        </authorList>
    </citation>
    <scope>NUCLEOTIDE SEQUENCE [LARGE SCALE GENOMIC DNA]</scope>
    <source>
        <strain evidence="3">APC 1.2</strain>
    </source>
</reference>
<accession>A0A4P6XMN6</accession>
<feature type="signal peptide" evidence="1">
    <location>
        <begin position="1"/>
        <end position="20"/>
    </location>
</feature>
<evidence type="ECO:0000313" key="3">
    <source>
        <dbReference type="Proteomes" id="UP000292447"/>
    </source>
</evidence>
<evidence type="ECO:0000313" key="2">
    <source>
        <dbReference type="EMBL" id="QBM88119.1"/>
    </source>
</evidence>
<organism evidence="2 3">
    <name type="scientific">Metschnikowia aff. pulcherrima</name>
    <dbReference type="NCBI Taxonomy" id="2163413"/>
    <lineage>
        <taxon>Eukaryota</taxon>
        <taxon>Fungi</taxon>
        <taxon>Dikarya</taxon>
        <taxon>Ascomycota</taxon>
        <taxon>Saccharomycotina</taxon>
        <taxon>Pichiomycetes</taxon>
        <taxon>Metschnikowiaceae</taxon>
        <taxon>Metschnikowia</taxon>
    </lineage>
</organism>
<sequence length="282" mass="31550">MIFRAPVFAIVFALCGTVAAEARGKKLWVSWDAAPRGVIEKRDSNETDKWDSAVITYVAKDFTALDSTSTSHVADLQPILNHEVHIGDSLAAYLAQIDTHKSLVVQPLNDVERFKRTPGDTVSCASVAEITRRYQLICHWAQHVWSHYTTSGTQVYLNQQAYAVVPQDGNLVSKETRFDGHIGDIASTVIAGSTERCTGEIQMQGDWTVMTRVSHEESKGCFTELNKENLQEALAECIKEAENRCAVSYCCRLRDDHKWTGDVRLQRSDITFSSIKDIKCAY</sequence>
<evidence type="ECO:0000256" key="1">
    <source>
        <dbReference type="SAM" id="SignalP"/>
    </source>
</evidence>
<dbReference type="AlphaFoldDB" id="A0A4P6XMN6"/>
<feature type="chain" id="PRO_5020576463" evidence="1">
    <location>
        <begin position="21"/>
        <end position="282"/>
    </location>
</feature>
<dbReference type="Proteomes" id="UP000292447">
    <property type="component" value="Chromosome III"/>
</dbReference>
<dbReference type="EMBL" id="CP034458">
    <property type="protein sequence ID" value="QBM88119.1"/>
    <property type="molecule type" value="Genomic_DNA"/>
</dbReference>
<proteinExistence type="predicted"/>
<keyword evidence="1" id="KW-0732">Signal</keyword>
<gene>
    <name evidence="2" type="ORF">METSCH_C00820</name>
</gene>
<protein>
    <submittedName>
        <fullName evidence="2">Uncharacterized protein</fullName>
    </submittedName>
</protein>
<name>A0A4P6XMN6_9ASCO</name>
<keyword evidence="3" id="KW-1185">Reference proteome</keyword>